<keyword evidence="2" id="KW-0479">Metal-binding</keyword>
<dbReference type="SUPFAM" id="SSF57850">
    <property type="entry name" value="RING/U-box"/>
    <property type="match status" value="1"/>
</dbReference>
<feature type="domain" description="C2H2-type" evidence="6">
    <location>
        <begin position="601"/>
        <end position="622"/>
    </location>
</feature>
<evidence type="ECO:0000313" key="7">
    <source>
        <dbReference type="EMBL" id="KAF2873566.1"/>
    </source>
</evidence>
<dbReference type="PROSITE" id="PS00028">
    <property type="entry name" value="ZINC_FINGER_C2H2_1"/>
    <property type="match status" value="1"/>
</dbReference>
<dbReference type="Gene3D" id="1.20.120.1750">
    <property type="match status" value="1"/>
</dbReference>
<sequence length="627" mass="69219">MARPERLVSSSETAHASLSNNVAISKKPSTGPETAASIWTGPKSVPVCSRDIGGATVTFKNGVEVSMLSMPSDFSAVCLSNIPLGTTVQKICETLAIAGYMDLSPASIQLHHVPQTSNMSAQIKVADPDFARKLMQITKSTVDIYGKAIPITVSQQTAKSELGMNRLQLTSVSCSWHVPETEAEVRYDSGVTASKILTSIKSAQLDGRRVIFRELDHNYVKIGNLSDHTTTDALIHFLAPIGLPKSITWTRSPKNLEIRVKTSLEKCVTLVEWLVNPRSHGNEVKATAKFRDAEAARIAVKTLNHTFLDPIMVNLSVQSIISVKLSVSQRILEVVKPQLLGFNSLWATYRTNIKIYEDTGKAYNQLRIHGENKDDVARVKSRVERILAGHIAVDGVTILSNKFFFQGTSASAFLAKVMLSHDVTIVRDYQKMALRLYGTSAKVLAAQTDLVSKAATLEALSKAIVLDSTSLEVALRGGFRRVVAALGKDQVRMNMISVPKRILVNGTERQVAQVEEILREFAMELPTNEEEELCPVCWTPSTATAASAPCDAYKDVAERDKEFKKWKEENDVRDCPKCTTPIEKRDGCNHMMCKVCQIHICWFCMETFDVRSATYAHMSKAHGSWMD</sequence>
<dbReference type="GO" id="GO:0097039">
    <property type="term" value="P:protein linear polyubiquitination"/>
    <property type="evidence" value="ECO:0007669"/>
    <property type="project" value="TreeGrafter"/>
</dbReference>
<evidence type="ECO:0000259" key="6">
    <source>
        <dbReference type="PROSITE" id="PS00028"/>
    </source>
</evidence>
<dbReference type="CDD" id="cd22585">
    <property type="entry name" value="Rcat_RBR_DEAH12-like"/>
    <property type="match status" value="1"/>
</dbReference>
<dbReference type="PANTHER" id="PTHR22770:SF13">
    <property type="entry name" value="RING-TYPE DOMAIN-CONTAINING PROTEIN"/>
    <property type="match status" value="1"/>
</dbReference>
<evidence type="ECO:0000256" key="3">
    <source>
        <dbReference type="ARBA" id="ARBA00022771"/>
    </source>
</evidence>
<dbReference type="SUPFAM" id="SSF54928">
    <property type="entry name" value="RNA-binding domain, RBD"/>
    <property type="match status" value="1"/>
</dbReference>
<evidence type="ECO:0000256" key="5">
    <source>
        <dbReference type="ARBA" id="ARBA00022833"/>
    </source>
</evidence>
<evidence type="ECO:0000256" key="2">
    <source>
        <dbReference type="ARBA" id="ARBA00022723"/>
    </source>
</evidence>
<dbReference type="GO" id="GO:0003676">
    <property type="term" value="F:nucleic acid binding"/>
    <property type="evidence" value="ECO:0007669"/>
    <property type="project" value="InterPro"/>
</dbReference>
<proteinExistence type="predicted"/>
<dbReference type="GO" id="GO:0043130">
    <property type="term" value="F:ubiquitin binding"/>
    <property type="evidence" value="ECO:0007669"/>
    <property type="project" value="TreeGrafter"/>
</dbReference>
<keyword evidence="5" id="KW-0862">Zinc</keyword>
<dbReference type="AlphaFoldDB" id="A0A7C8IAT9"/>
<dbReference type="Proteomes" id="UP000481861">
    <property type="component" value="Unassembled WGS sequence"/>
</dbReference>
<comment type="pathway">
    <text evidence="1">Protein modification; protein ubiquitination.</text>
</comment>
<dbReference type="GO" id="GO:0000151">
    <property type="term" value="C:ubiquitin ligase complex"/>
    <property type="evidence" value="ECO:0007669"/>
    <property type="project" value="TreeGrafter"/>
</dbReference>
<dbReference type="Pfam" id="PF22191">
    <property type="entry name" value="IBR_1"/>
    <property type="match status" value="1"/>
</dbReference>
<evidence type="ECO:0000313" key="8">
    <source>
        <dbReference type="Proteomes" id="UP000481861"/>
    </source>
</evidence>
<name>A0A7C8IAT9_9PLEO</name>
<keyword evidence="4" id="KW-0833">Ubl conjugation pathway</keyword>
<dbReference type="InterPro" id="IPR051628">
    <property type="entry name" value="LUBAC_E3_Ligases"/>
</dbReference>
<dbReference type="CDD" id="cd00590">
    <property type="entry name" value="RRM_SF"/>
    <property type="match status" value="1"/>
</dbReference>
<dbReference type="InterPro" id="IPR035979">
    <property type="entry name" value="RBD_domain_sf"/>
</dbReference>
<gene>
    <name evidence="7" type="ORF">BDV95DRAFT_592913</name>
</gene>
<keyword evidence="8" id="KW-1185">Reference proteome</keyword>
<evidence type="ECO:0000256" key="4">
    <source>
        <dbReference type="ARBA" id="ARBA00022786"/>
    </source>
</evidence>
<protein>
    <recommendedName>
        <fullName evidence="6">C2H2-type domain-containing protein</fullName>
    </recommendedName>
</protein>
<dbReference type="GO" id="GO:0043161">
    <property type="term" value="P:proteasome-mediated ubiquitin-dependent protein catabolic process"/>
    <property type="evidence" value="ECO:0007669"/>
    <property type="project" value="TreeGrafter"/>
</dbReference>
<keyword evidence="3" id="KW-0863">Zinc-finger</keyword>
<accession>A0A7C8IAT9</accession>
<dbReference type="GO" id="GO:0008270">
    <property type="term" value="F:zinc ion binding"/>
    <property type="evidence" value="ECO:0007669"/>
    <property type="project" value="UniProtKB-KW"/>
</dbReference>
<dbReference type="GO" id="GO:0004842">
    <property type="term" value="F:ubiquitin-protein transferase activity"/>
    <property type="evidence" value="ECO:0007669"/>
    <property type="project" value="TreeGrafter"/>
</dbReference>
<dbReference type="EMBL" id="JAADJZ010000007">
    <property type="protein sequence ID" value="KAF2873566.1"/>
    <property type="molecule type" value="Genomic_DNA"/>
</dbReference>
<dbReference type="InterPro" id="IPR013087">
    <property type="entry name" value="Znf_C2H2_type"/>
</dbReference>
<comment type="caution">
    <text evidence="7">The sequence shown here is derived from an EMBL/GenBank/DDBJ whole genome shotgun (WGS) entry which is preliminary data.</text>
</comment>
<dbReference type="OrthoDB" id="10009520at2759"/>
<organism evidence="7 8">
    <name type="scientific">Massariosphaeria phaeospora</name>
    <dbReference type="NCBI Taxonomy" id="100035"/>
    <lineage>
        <taxon>Eukaryota</taxon>
        <taxon>Fungi</taxon>
        <taxon>Dikarya</taxon>
        <taxon>Ascomycota</taxon>
        <taxon>Pezizomycotina</taxon>
        <taxon>Dothideomycetes</taxon>
        <taxon>Pleosporomycetidae</taxon>
        <taxon>Pleosporales</taxon>
        <taxon>Pleosporales incertae sedis</taxon>
        <taxon>Massariosphaeria</taxon>
    </lineage>
</organism>
<dbReference type="PANTHER" id="PTHR22770">
    <property type="entry name" value="UBIQUITIN CONJUGATING ENZYME 7 INTERACTING PROTEIN-RELATED"/>
    <property type="match status" value="1"/>
</dbReference>
<reference evidence="7 8" key="1">
    <citation type="submission" date="2020-01" db="EMBL/GenBank/DDBJ databases">
        <authorList>
            <consortium name="DOE Joint Genome Institute"/>
            <person name="Haridas S."/>
            <person name="Albert R."/>
            <person name="Binder M."/>
            <person name="Bloem J."/>
            <person name="Labutti K."/>
            <person name="Salamov A."/>
            <person name="Andreopoulos B."/>
            <person name="Baker S.E."/>
            <person name="Barry K."/>
            <person name="Bills G."/>
            <person name="Bluhm B.H."/>
            <person name="Cannon C."/>
            <person name="Castanera R."/>
            <person name="Culley D.E."/>
            <person name="Daum C."/>
            <person name="Ezra D."/>
            <person name="Gonzalez J.B."/>
            <person name="Henrissat B."/>
            <person name="Kuo A."/>
            <person name="Liang C."/>
            <person name="Lipzen A."/>
            <person name="Lutzoni F."/>
            <person name="Magnuson J."/>
            <person name="Mondo S."/>
            <person name="Nolan M."/>
            <person name="Ohm R."/>
            <person name="Pangilinan J."/>
            <person name="Park H.-J.H."/>
            <person name="Ramirez L."/>
            <person name="Alfaro M."/>
            <person name="Sun H."/>
            <person name="Tritt A."/>
            <person name="Yoshinaga Y."/>
            <person name="Zwiers L.-H.L."/>
            <person name="Turgeon B.G."/>
            <person name="Goodwin S.B."/>
            <person name="Spatafora J.W."/>
            <person name="Crous P.W."/>
            <person name="Grigoriev I.V."/>
        </authorList>
    </citation>
    <scope>NUCLEOTIDE SEQUENCE [LARGE SCALE GENOMIC DNA]</scope>
    <source>
        <strain evidence="7 8">CBS 611.86</strain>
    </source>
</reference>
<evidence type="ECO:0000256" key="1">
    <source>
        <dbReference type="ARBA" id="ARBA00004906"/>
    </source>
</evidence>